<protein>
    <recommendedName>
        <fullName evidence="8">Major facilitator superfamily (MFS) profile domain-containing protein</fullName>
    </recommendedName>
</protein>
<dbReference type="AlphaFoldDB" id="A0A2H0ZWX6"/>
<dbReference type="GO" id="GO:0012505">
    <property type="term" value="C:endomembrane system"/>
    <property type="evidence" value="ECO:0007669"/>
    <property type="project" value="UniProtKB-SubCell"/>
</dbReference>
<sequence>MPDNKLHLQPTLIKDASTGSAGVLASELAAEEDGLVTERALNSHSYGAVDSAKQSPSPSPELKYALPKPQLITVISCLYMAAFLAAMDTTVVTTLLTVIASELDAVQNIGWIATAYLLSCSAFQPLFGKLSDIFGRKSLLVLCCGFFAVGCCICVTNNLWLLVFGRFVTGIGGSGLTTLGTITMSDLIPLRDRGVYQGLANIFFGLGAASGGVIGGVVSDLFGWRWVFILQVPLAVTVGVAIMWNLTLPAGSPGLGATGDDFRKKLKRVDFVGSFFLVSSLMLILLAASLGGKTLAYSSKGFIGILVVALALLVAFVYTEKYISSEPILPIDVMLERTVLSSSLANWFYTMGVFAYLFYVPLYFQTVMDMSATQSGERLVPNFFAISTGSVCAGLYMRKTGKYYAITVSVGILALLGMTQILTLSRSSSLFKQFTIMLPSGFAYSCLITVTLLSLIASVPAKYQACTTSIQYTFRATGSTLGVSIASAVFQGVTRASLSSTIRDVIKDPKLANKVLQHALDNTNYVKEVAPEVAEVIRNAYERGCRGTYVFSTLTIAIGYATSLFMREHVLHTSIDRD</sequence>
<gene>
    <name evidence="10" type="ORF">B9J08_002274</name>
    <name evidence="9" type="ORF">B9J08_05284</name>
</gene>
<dbReference type="VEuPathDB" id="FungiDB:CJI96_0004239"/>
<dbReference type="OMA" id="MSWIATS"/>
<dbReference type="PANTHER" id="PTHR23501">
    <property type="entry name" value="MAJOR FACILITATOR SUPERFAMILY"/>
    <property type="match status" value="1"/>
</dbReference>
<feature type="transmembrane region" description="Helical" evidence="7">
    <location>
        <begin position="269"/>
        <end position="289"/>
    </location>
</feature>
<dbReference type="VEuPathDB" id="FungiDB:QG37_05797"/>
<evidence type="ECO:0000256" key="3">
    <source>
        <dbReference type="ARBA" id="ARBA00022448"/>
    </source>
</evidence>
<dbReference type="Pfam" id="PF07690">
    <property type="entry name" value="MFS_1"/>
    <property type="match status" value="1"/>
</dbReference>
<feature type="transmembrane region" description="Helical" evidence="7">
    <location>
        <begin position="339"/>
        <end position="359"/>
    </location>
</feature>
<proteinExistence type="inferred from homology"/>
<evidence type="ECO:0000256" key="6">
    <source>
        <dbReference type="ARBA" id="ARBA00023136"/>
    </source>
</evidence>
<dbReference type="InterPro" id="IPR020846">
    <property type="entry name" value="MFS_dom"/>
</dbReference>
<dbReference type="InterPro" id="IPR036259">
    <property type="entry name" value="MFS_trans_sf"/>
</dbReference>
<dbReference type="PROSITE" id="PS50850">
    <property type="entry name" value="MFS"/>
    <property type="match status" value="1"/>
</dbReference>
<feature type="transmembrane region" description="Helical" evidence="7">
    <location>
        <begin position="301"/>
        <end position="318"/>
    </location>
</feature>
<dbReference type="InterPro" id="IPR011701">
    <property type="entry name" value="MFS"/>
</dbReference>
<comment type="subcellular location">
    <subcellularLocation>
        <location evidence="1">Endomembrane system</location>
        <topology evidence="1">Multi-pass membrane protein</topology>
    </subcellularLocation>
</comment>
<accession>A0A2H0ZWX6</accession>
<organism evidence="10">
    <name type="scientific">Candidozyma auris</name>
    <name type="common">Yeast</name>
    <name type="synonym">Candida auris</name>
    <dbReference type="NCBI Taxonomy" id="498019"/>
    <lineage>
        <taxon>Eukaryota</taxon>
        <taxon>Fungi</taxon>
        <taxon>Dikarya</taxon>
        <taxon>Ascomycota</taxon>
        <taxon>Saccharomycotina</taxon>
        <taxon>Pichiomycetes</taxon>
        <taxon>Metschnikowiaceae</taxon>
        <taxon>Candidozyma</taxon>
    </lineage>
</organism>
<dbReference type="GO" id="GO:0015174">
    <property type="term" value="F:basic amino acid transmembrane transporter activity"/>
    <property type="evidence" value="ECO:0007669"/>
    <property type="project" value="TreeGrafter"/>
</dbReference>
<feature type="transmembrane region" description="Helical" evidence="7">
    <location>
        <begin position="167"/>
        <end position="187"/>
    </location>
</feature>
<evidence type="ECO:0000313" key="11">
    <source>
        <dbReference type="Proteomes" id="UP000230249"/>
    </source>
</evidence>
<feature type="transmembrane region" description="Helical" evidence="7">
    <location>
        <begin position="379"/>
        <end position="396"/>
    </location>
</feature>
<dbReference type="GO" id="GO:0000329">
    <property type="term" value="C:fungal-type vacuole membrane"/>
    <property type="evidence" value="ECO:0007669"/>
    <property type="project" value="TreeGrafter"/>
</dbReference>
<dbReference type="VEuPathDB" id="FungiDB:CJJ09_005363"/>
<reference evidence="10" key="2">
    <citation type="submission" date="2017-11" db="EMBL/GenBank/DDBJ databases">
        <title>Candida auris genome assembly and annotation.</title>
        <authorList>
            <person name="Munoz J.F."/>
            <person name="Gade L.G."/>
            <person name="Chow N.A."/>
            <person name="Litvintseva A.P."/>
            <person name="Loparev V.N."/>
            <person name="Cuomo C.A."/>
        </authorList>
    </citation>
    <scope>NUCLEOTIDE SEQUENCE</scope>
    <source>
        <strain evidence="10">B8441</strain>
    </source>
</reference>
<keyword evidence="5 7" id="KW-1133">Transmembrane helix</keyword>
<name>A0A2H0ZWX6_CANAR</name>
<feature type="transmembrane region" description="Helical" evidence="7">
    <location>
        <begin position="224"/>
        <end position="248"/>
    </location>
</feature>
<feature type="transmembrane region" description="Helical" evidence="7">
    <location>
        <begin position="108"/>
        <end position="127"/>
    </location>
</feature>
<feature type="transmembrane region" description="Helical" evidence="7">
    <location>
        <begin position="442"/>
        <end position="461"/>
    </location>
</feature>
<evidence type="ECO:0000256" key="4">
    <source>
        <dbReference type="ARBA" id="ARBA00022692"/>
    </source>
</evidence>
<dbReference type="EMBL" id="PEKT02000006">
    <property type="protein sequence ID" value="PIS54500.1"/>
    <property type="molecule type" value="Genomic_DNA"/>
</dbReference>
<evidence type="ECO:0000313" key="9">
    <source>
        <dbReference type="EMBL" id="KAK8438205.1"/>
    </source>
</evidence>
<dbReference type="Proteomes" id="UP000230249">
    <property type="component" value="Unassembled WGS sequence"/>
</dbReference>
<dbReference type="VEuPathDB" id="FungiDB:CJJ07_003471"/>
<accession>A0A510P1S6</accession>
<keyword evidence="4 7" id="KW-0812">Transmembrane</keyword>
<evidence type="ECO:0000256" key="2">
    <source>
        <dbReference type="ARBA" id="ARBA00008335"/>
    </source>
</evidence>
<evidence type="ECO:0000256" key="5">
    <source>
        <dbReference type="ARBA" id="ARBA00022989"/>
    </source>
</evidence>
<feature type="transmembrane region" description="Helical" evidence="7">
    <location>
        <begin position="139"/>
        <end position="161"/>
    </location>
</feature>
<dbReference type="SUPFAM" id="SSF103473">
    <property type="entry name" value="MFS general substrate transporter"/>
    <property type="match status" value="1"/>
</dbReference>
<evidence type="ECO:0000256" key="7">
    <source>
        <dbReference type="SAM" id="Phobius"/>
    </source>
</evidence>
<evidence type="ECO:0000259" key="8">
    <source>
        <dbReference type="PROSITE" id="PS50850"/>
    </source>
</evidence>
<dbReference type="VEuPathDB" id="FungiDB:B9J08_002274"/>
<dbReference type="VEuPathDB" id="FungiDB:CJI96_0004238"/>
<reference evidence="9" key="4">
    <citation type="submission" date="2024-03" db="EMBL/GenBank/DDBJ databases">
        <title>Improved genome assembly of Candida auris strain B8441 and annotation of B11205.</title>
        <authorList>
            <person name="Cauldron N.C."/>
            <person name="Shea T."/>
            <person name="Cuomo C.A."/>
        </authorList>
    </citation>
    <scope>NUCLEOTIDE SEQUENCE</scope>
    <source>
        <strain evidence="9">B8441</strain>
    </source>
</reference>
<keyword evidence="6 7" id="KW-0472">Membrane</keyword>
<feature type="transmembrane region" description="Helical" evidence="7">
    <location>
        <begin position="403"/>
        <end position="422"/>
    </location>
</feature>
<evidence type="ECO:0000313" key="10">
    <source>
        <dbReference type="EMBL" id="PIS54500.1"/>
    </source>
</evidence>
<reference evidence="10 11" key="1">
    <citation type="journal article" date="2017" name="Clin. Infect. Dis.">
        <title>Simultaneous emergence of multidrug-resistant Candida auris on 3 continents confirmed by whole-genome sequencing and epidemiological analyses.</title>
        <authorList>
            <person name="Lockhart S.R."/>
            <person name="Etienne K.A."/>
            <person name="Vallabhaneni S."/>
            <person name="Farooqi J."/>
            <person name="Chowdhary A."/>
            <person name="Govender N.P."/>
            <person name="Colombo A.L."/>
            <person name="Calvo B."/>
            <person name="Cuomo C.A."/>
            <person name="Desjardins C.A."/>
            <person name="Berkow E.L."/>
            <person name="Castanheira M."/>
            <person name="Magobo R.E."/>
            <person name="Jabeen K."/>
            <person name="Asghar R.J."/>
            <person name="Meis J.F."/>
            <person name="Jackson B."/>
            <person name="Chiller T."/>
            <person name="Litvintseva A.P."/>
        </authorList>
    </citation>
    <scope>NUCLEOTIDE SEQUENCE [LARGE SCALE GENOMIC DNA]</scope>
    <source>
        <strain evidence="10 11">B8441</strain>
    </source>
</reference>
<evidence type="ECO:0000256" key="1">
    <source>
        <dbReference type="ARBA" id="ARBA00004127"/>
    </source>
</evidence>
<comment type="similarity">
    <text evidence="2">Belongs to the major facilitator superfamily.</text>
</comment>
<keyword evidence="3" id="KW-0813">Transport</keyword>
<reference evidence="9 11" key="3">
    <citation type="journal article" date="2018" name="Nat. Commun.">
        <title>Genomic insights into multidrug-resistance, mating and virulence in Candida auris and related emerging species.</title>
        <authorList>
            <person name="Munoz J.F."/>
            <person name="Gade L."/>
            <person name="Chow N.A."/>
            <person name="Loparev V.N."/>
            <person name="Juieng P."/>
            <person name="Berkow E.L."/>
            <person name="Farrer R.A."/>
            <person name="Litvintseva A.P."/>
            <person name="Cuomo C.A."/>
        </authorList>
    </citation>
    <scope>GENOME REANNOTATION</scope>
    <source>
        <strain evidence="9 11">B8441</strain>
    </source>
</reference>
<dbReference type="VEuPathDB" id="FungiDB:CJI97_001817"/>
<dbReference type="EMBL" id="PEKT03000007">
    <property type="protein sequence ID" value="KAK8438205.1"/>
    <property type="molecule type" value="Genomic_DNA"/>
</dbReference>
<dbReference type="PANTHER" id="PTHR23501:SF191">
    <property type="entry name" value="VACUOLAR BASIC AMINO ACID TRANSPORTER 4"/>
    <property type="match status" value="1"/>
</dbReference>
<feature type="transmembrane region" description="Helical" evidence="7">
    <location>
        <begin position="199"/>
        <end position="218"/>
    </location>
</feature>
<dbReference type="Gene3D" id="1.20.1250.20">
    <property type="entry name" value="MFS general substrate transporter like domains"/>
    <property type="match status" value="2"/>
</dbReference>
<comment type="caution">
    <text evidence="10">The sequence shown here is derived from an EMBL/GenBank/DDBJ whole genome shotgun (WGS) entry which is preliminary data.</text>
</comment>
<keyword evidence="11" id="KW-1185">Reference proteome</keyword>
<feature type="transmembrane region" description="Helical" evidence="7">
    <location>
        <begin position="71"/>
        <end position="96"/>
    </location>
</feature>
<feature type="domain" description="Major facilitator superfamily (MFS) profile" evidence="8">
    <location>
        <begin position="74"/>
        <end position="571"/>
    </location>
</feature>